<sequence length="203" mass="21587">MTNAMLLPIVLTLLLSAFTSLQLVSAVDIVFWSGSTCDGVGAGCVNIAAGRCCRYDPNRPSVEFKYSASCKGVKAYGGTNSGCGTQIGSASGSGCFTGGYFSGGKWVNNSCRRRQLLTSKVAGIESEQCIGSSAQCTGYVKPNALFYREPSTEGLWILNKKNATGLFEQLASLPAPARRAWLKSHGASHQSETEQMKIFTVEN</sequence>
<gene>
    <name evidence="2" type="ORF">MARPO_0081s0035</name>
</gene>
<organism evidence="2 3">
    <name type="scientific">Marchantia polymorpha</name>
    <name type="common">Common liverwort</name>
    <name type="synonym">Marchantia aquatica</name>
    <dbReference type="NCBI Taxonomy" id="3197"/>
    <lineage>
        <taxon>Eukaryota</taxon>
        <taxon>Viridiplantae</taxon>
        <taxon>Streptophyta</taxon>
        <taxon>Embryophyta</taxon>
        <taxon>Marchantiophyta</taxon>
        <taxon>Marchantiopsida</taxon>
        <taxon>Marchantiidae</taxon>
        <taxon>Marchantiales</taxon>
        <taxon>Marchantiaceae</taxon>
        <taxon>Marchantia</taxon>
    </lineage>
</organism>
<dbReference type="Proteomes" id="UP000244005">
    <property type="component" value="Unassembled WGS sequence"/>
</dbReference>
<accession>A0A2R6WKC4</accession>
<feature type="chain" id="PRO_5015327496" evidence="1">
    <location>
        <begin position="27"/>
        <end position="203"/>
    </location>
</feature>
<dbReference type="OrthoDB" id="10301732at2759"/>
<evidence type="ECO:0000313" key="3">
    <source>
        <dbReference type="Proteomes" id="UP000244005"/>
    </source>
</evidence>
<evidence type="ECO:0000256" key="1">
    <source>
        <dbReference type="SAM" id="SignalP"/>
    </source>
</evidence>
<feature type="signal peptide" evidence="1">
    <location>
        <begin position="1"/>
        <end position="26"/>
    </location>
</feature>
<keyword evidence="1" id="KW-0732">Signal</keyword>
<dbReference type="AlphaFoldDB" id="A0A2R6WKC4"/>
<dbReference type="OMA" id="NIAAGRC"/>
<reference evidence="3" key="1">
    <citation type="journal article" date="2017" name="Cell">
        <title>Insights into land plant evolution garnered from the Marchantia polymorpha genome.</title>
        <authorList>
            <person name="Bowman J.L."/>
            <person name="Kohchi T."/>
            <person name="Yamato K.T."/>
            <person name="Jenkins J."/>
            <person name="Shu S."/>
            <person name="Ishizaki K."/>
            <person name="Yamaoka S."/>
            <person name="Nishihama R."/>
            <person name="Nakamura Y."/>
            <person name="Berger F."/>
            <person name="Adam C."/>
            <person name="Aki S.S."/>
            <person name="Althoff F."/>
            <person name="Araki T."/>
            <person name="Arteaga-Vazquez M.A."/>
            <person name="Balasubrmanian S."/>
            <person name="Barry K."/>
            <person name="Bauer D."/>
            <person name="Boehm C.R."/>
            <person name="Briginshaw L."/>
            <person name="Caballero-Perez J."/>
            <person name="Catarino B."/>
            <person name="Chen F."/>
            <person name="Chiyoda S."/>
            <person name="Chovatia M."/>
            <person name="Davies K.M."/>
            <person name="Delmans M."/>
            <person name="Demura T."/>
            <person name="Dierschke T."/>
            <person name="Dolan L."/>
            <person name="Dorantes-Acosta A.E."/>
            <person name="Eklund D.M."/>
            <person name="Florent S.N."/>
            <person name="Flores-Sandoval E."/>
            <person name="Fujiyama A."/>
            <person name="Fukuzawa H."/>
            <person name="Galik B."/>
            <person name="Grimanelli D."/>
            <person name="Grimwood J."/>
            <person name="Grossniklaus U."/>
            <person name="Hamada T."/>
            <person name="Haseloff J."/>
            <person name="Hetherington A.J."/>
            <person name="Higo A."/>
            <person name="Hirakawa Y."/>
            <person name="Hundley H.N."/>
            <person name="Ikeda Y."/>
            <person name="Inoue K."/>
            <person name="Inoue S.I."/>
            <person name="Ishida S."/>
            <person name="Jia Q."/>
            <person name="Kakita M."/>
            <person name="Kanazawa T."/>
            <person name="Kawai Y."/>
            <person name="Kawashima T."/>
            <person name="Kennedy M."/>
            <person name="Kinose K."/>
            <person name="Kinoshita T."/>
            <person name="Kohara Y."/>
            <person name="Koide E."/>
            <person name="Komatsu K."/>
            <person name="Kopischke S."/>
            <person name="Kubo M."/>
            <person name="Kyozuka J."/>
            <person name="Lagercrantz U."/>
            <person name="Lin S.S."/>
            <person name="Lindquist E."/>
            <person name="Lipzen A.M."/>
            <person name="Lu C.W."/>
            <person name="De Luna E."/>
            <person name="Martienssen R.A."/>
            <person name="Minamino N."/>
            <person name="Mizutani M."/>
            <person name="Mizutani M."/>
            <person name="Mochizuki N."/>
            <person name="Monte I."/>
            <person name="Mosher R."/>
            <person name="Nagasaki H."/>
            <person name="Nakagami H."/>
            <person name="Naramoto S."/>
            <person name="Nishitani K."/>
            <person name="Ohtani M."/>
            <person name="Okamoto T."/>
            <person name="Okumura M."/>
            <person name="Phillips J."/>
            <person name="Pollak B."/>
            <person name="Reinders A."/>
            <person name="Rovekamp M."/>
            <person name="Sano R."/>
            <person name="Sawa S."/>
            <person name="Schmid M.W."/>
            <person name="Shirakawa M."/>
            <person name="Solano R."/>
            <person name="Spunde A."/>
            <person name="Suetsugu N."/>
            <person name="Sugano S."/>
            <person name="Sugiyama A."/>
            <person name="Sun R."/>
            <person name="Suzuki Y."/>
            <person name="Takenaka M."/>
            <person name="Takezawa D."/>
            <person name="Tomogane H."/>
            <person name="Tsuzuki M."/>
            <person name="Ueda T."/>
            <person name="Umeda M."/>
            <person name="Ward J.M."/>
            <person name="Watanabe Y."/>
            <person name="Yazaki K."/>
            <person name="Yokoyama R."/>
            <person name="Yoshitake Y."/>
            <person name="Yotsui I."/>
            <person name="Zachgo S."/>
            <person name="Schmutz J."/>
        </authorList>
    </citation>
    <scope>NUCLEOTIDE SEQUENCE [LARGE SCALE GENOMIC DNA]</scope>
    <source>
        <strain evidence="3">Tak-1</strain>
    </source>
</reference>
<keyword evidence="3" id="KW-1185">Reference proteome</keyword>
<name>A0A2R6WKC4_MARPO</name>
<evidence type="ECO:0000313" key="2">
    <source>
        <dbReference type="EMBL" id="PTQ34308.1"/>
    </source>
</evidence>
<protein>
    <submittedName>
        <fullName evidence="2">Uncharacterized protein</fullName>
    </submittedName>
</protein>
<dbReference type="EMBL" id="KZ772753">
    <property type="protein sequence ID" value="PTQ34308.1"/>
    <property type="molecule type" value="Genomic_DNA"/>
</dbReference>
<dbReference type="Gramene" id="Mp8g05340.1">
    <property type="protein sequence ID" value="Mp8g05340.1.cds1"/>
    <property type="gene ID" value="Mp8g05340"/>
</dbReference>
<proteinExistence type="predicted"/>